<sequence>MPIQHSPPARQTRSQARTQAVLTPALRAPLDCTPAVSQLRAKLDRGPILEGAEPSRKEGRVPRRSSSFSGTSRTIFRGPWEDGEEEEENSVEEEASDGTEGVPAPVGASQGTGGPTLAQSNQSEPSLLAIMQKMTQIMANLQAALSSEESRPPSFKTPSMKAQECFYGTQPFKVRSFIQSCQLIFHNDPANFAQDRKKVLYATSFLIGRAAKWIEPYLSNLTNQDLNFLLNSWKLFESQLFTLFGDPNEVRKAEEELDSLRMKEGGHVSLYIADFRSLVSRIGDWGERALIHHFRKGLPSRILDQLASHPSRIDSLQDLMDITLELDTRYHERQKEKGCFQEKKSEASKSNSSHPQDSSSSSQKRKNYEVFKEIQDVGEDSSVSSLCLFFGNMDLPPSSYHDSLEELWDEEEEPEEIETMMKVVPSSYHQYLDVFSKVKADKAPPHHACDHHFELEGSLPPVGVIYLLSNQDSDSLRDNISENVEKGFIQPSSS</sequence>
<accession>A0A9Q3H8K6</accession>
<evidence type="ECO:0000313" key="3">
    <source>
        <dbReference type="EMBL" id="MBW0495311.1"/>
    </source>
</evidence>
<dbReference type="PANTHER" id="PTHR15503:SF22">
    <property type="entry name" value="TRANSPOSON TY3-I GAG POLYPROTEIN"/>
    <property type="match status" value="1"/>
</dbReference>
<dbReference type="EMBL" id="AVOT02013025">
    <property type="protein sequence ID" value="MBW0495311.1"/>
    <property type="molecule type" value="Genomic_DNA"/>
</dbReference>
<protein>
    <recommendedName>
        <fullName evidence="2">Retrotransposon gag domain-containing protein</fullName>
    </recommendedName>
</protein>
<feature type="region of interest" description="Disordered" evidence="1">
    <location>
        <begin position="335"/>
        <end position="366"/>
    </location>
</feature>
<feature type="compositionally biased region" description="Low complexity" evidence="1">
    <location>
        <begin position="348"/>
        <end position="362"/>
    </location>
</feature>
<evidence type="ECO:0000256" key="1">
    <source>
        <dbReference type="SAM" id="MobiDB-lite"/>
    </source>
</evidence>
<organism evidence="3 4">
    <name type="scientific">Austropuccinia psidii MF-1</name>
    <dbReference type="NCBI Taxonomy" id="1389203"/>
    <lineage>
        <taxon>Eukaryota</taxon>
        <taxon>Fungi</taxon>
        <taxon>Dikarya</taxon>
        <taxon>Basidiomycota</taxon>
        <taxon>Pucciniomycotina</taxon>
        <taxon>Pucciniomycetes</taxon>
        <taxon>Pucciniales</taxon>
        <taxon>Sphaerophragmiaceae</taxon>
        <taxon>Austropuccinia</taxon>
    </lineage>
</organism>
<dbReference type="Pfam" id="PF03732">
    <property type="entry name" value="Retrotrans_gag"/>
    <property type="match status" value="1"/>
</dbReference>
<feature type="compositionally biased region" description="Low complexity" evidence="1">
    <location>
        <begin position="64"/>
        <end position="77"/>
    </location>
</feature>
<name>A0A9Q3H8K6_9BASI</name>
<dbReference type="InterPro" id="IPR005162">
    <property type="entry name" value="Retrotrans_gag_dom"/>
</dbReference>
<feature type="compositionally biased region" description="Polar residues" evidence="1">
    <location>
        <begin position="9"/>
        <end position="21"/>
    </location>
</feature>
<dbReference type="AlphaFoldDB" id="A0A9Q3H8K6"/>
<feature type="region of interest" description="Disordered" evidence="1">
    <location>
        <begin position="1"/>
        <end position="26"/>
    </location>
</feature>
<reference evidence="3" key="1">
    <citation type="submission" date="2021-03" db="EMBL/GenBank/DDBJ databases">
        <title>Draft genome sequence of rust myrtle Austropuccinia psidii MF-1, a brazilian biotype.</title>
        <authorList>
            <person name="Quecine M.C."/>
            <person name="Pachon D.M.R."/>
            <person name="Bonatelli M.L."/>
            <person name="Correr F.H."/>
            <person name="Franceschini L.M."/>
            <person name="Leite T.F."/>
            <person name="Margarido G.R.A."/>
            <person name="Almeida C.A."/>
            <person name="Ferrarezi J.A."/>
            <person name="Labate C.A."/>
        </authorList>
    </citation>
    <scope>NUCLEOTIDE SEQUENCE</scope>
    <source>
        <strain evidence="3">MF-1</strain>
    </source>
</reference>
<dbReference type="InterPro" id="IPR032567">
    <property type="entry name" value="RTL1-rel"/>
</dbReference>
<proteinExistence type="predicted"/>
<comment type="caution">
    <text evidence="3">The sequence shown here is derived from an EMBL/GenBank/DDBJ whole genome shotgun (WGS) entry which is preliminary data.</text>
</comment>
<feature type="compositionally biased region" description="Basic and acidic residues" evidence="1">
    <location>
        <begin position="335"/>
        <end position="347"/>
    </location>
</feature>
<gene>
    <name evidence="3" type="ORF">O181_035026</name>
</gene>
<keyword evidence="4" id="KW-1185">Reference proteome</keyword>
<evidence type="ECO:0000259" key="2">
    <source>
        <dbReference type="Pfam" id="PF03732"/>
    </source>
</evidence>
<dbReference type="PANTHER" id="PTHR15503">
    <property type="entry name" value="LDOC1 RELATED"/>
    <property type="match status" value="1"/>
</dbReference>
<evidence type="ECO:0000313" key="4">
    <source>
        <dbReference type="Proteomes" id="UP000765509"/>
    </source>
</evidence>
<dbReference type="OrthoDB" id="122605at2759"/>
<feature type="region of interest" description="Disordered" evidence="1">
    <location>
        <begin position="38"/>
        <end position="121"/>
    </location>
</feature>
<dbReference type="Proteomes" id="UP000765509">
    <property type="component" value="Unassembled WGS sequence"/>
</dbReference>
<feature type="compositionally biased region" description="Acidic residues" evidence="1">
    <location>
        <begin position="81"/>
        <end position="97"/>
    </location>
</feature>
<feature type="compositionally biased region" description="Basic and acidic residues" evidence="1">
    <location>
        <begin position="41"/>
        <end position="61"/>
    </location>
</feature>
<feature type="domain" description="Retrotransposon gag" evidence="2">
    <location>
        <begin position="201"/>
        <end position="298"/>
    </location>
</feature>